<sequence length="472" mass="53558">MDPTNIQNMSMDDYENAHSELQEMLFDSRQIMDKITHEKNNLLELIDSLGLLEEDKNFALRKHYANVHKVENFTVKYKVTPELEQKRQELKDLLIHSLAGTSSSQISKQLTPEPNPPSGTITVRRLDKQGTTGPPIKLLKTTNDPKIVPIPINISTKLQDVEKLGGQSSSLVEIACSSTNYVSPSKNIVKIEPEHEKDDKEANEKDEKDSATGSVVEEAPWSRLFSENAESNASVLSELSLAQTGYKYNENGRCYRGYDEEFKKIYPEIQESKKGDRFFYCTVCRKDVCIGVSGTRGPIRLIQQHYDTIKHKKLAELAKKSDDAVYQALNPKAWGRYRSKFTKMWPEIKPSERGECYFYCTICERDLVIAQGISSVSNHLKTTRHLTNAQKKSGLTTTVTAMVNEDTPQKQLELIAAKQESMGEDIEDSFSHQVDLEASSSNQDFEPLQESEFTVPWVKVEPVIYEEETVET</sequence>
<feature type="region of interest" description="Disordered" evidence="1">
    <location>
        <begin position="104"/>
        <end position="142"/>
    </location>
</feature>
<proteinExistence type="predicted"/>
<protein>
    <submittedName>
        <fullName evidence="3">Uncharacterized protein</fullName>
    </submittedName>
</protein>
<feature type="region of interest" description="Disordered" evidence="1">
    <location>
        <begin position="187"/>
        <end position="215"/>
    </location>
</feature>
<reference evidence="3" key="1">
    <citation type="submission" date="2022-11" db="UniProtKB">
        <authorList>
            <consortium name="WormBaseParasite"/>
        </authorList>
    </citation>
    <scope>IDENTIFICATION</scope>
</reference>
<accession>A0A914EK38</accession>
<dbReference type="AlphaFoldDB" id="A0A914EK38"/>
<name>A0A914EK38_9BILA</name>
<dbReference type="Proteomes" id="UP000887540">
    <property type="component" value="Unplaced"/>
</dbReference>
<evidence type="ECO:0000256" key="1">
    <source>
        <dbReference type="SAM" id="MobiDB-lite"/>
    </source>
</evidence>
<evidence type="ECO:0000313" key="3">
    <source>
        <dbReference type="WBParaSite" id="ACRNAN_scaffold8714.g26789.t1"/>
    </source>
</evidence>
<organism evidence="2 3">
    <name type="scientific">Acrobeloides nanus</name>
    <dbReference type="NCBI Taxonomy" id="290746"/>
    <lineage>
        <taxon>Eukaryota</taxon>
        <taxon>Metazoa</taxon>
        <taxon>Ecdysozoa</taxon>
        <taxon>Nematoda</taxon>
        <taxon>Chromadorea</taxon>
        <taxon>Rhabditida</taxon>
        <taxon>Tylenchina</taxon>
        <taxon>Cephalobomorpha</taxon>
        <taxon>Cephaloboidea</taxon>
        <taxon>Cephalobidae</taxon>
        <taxon>Acrobeloides</taxon>
    </lineage>
</organism>
<feature type="region of interest" description="Disordered" evidence="1">
    <location>
        <begin position="425"/>
        <end position="448"/>
    </location>
</feature>
<feature type="compositionally biased region" description="Basic and acidic residues" evidence="1">
    <location>
        <begin position="189"/>
        <end position="210"/>
    </location>
</feature>
<dbReference type="WBParaSite" id="ACRNAN_scaffold8714.g26789.t1">
    <property type="protein sequence ID" value="ACRNAN_scaffold8714.g26789.t1"/>
    <property type="gene ID" value="ACRNAN_scaffold8714.g26789"/>
</dbReference>
<keyword evidence="2" id="KW-1185">Reference proteome</keyword>
<evidence type="ECO:0000313" key="2">
    <source>
        <dbReference type="Proteomes" id="UP000887540"/>
    </source>
</evidence>